<dbReference type="Gene3D" id="2.40.30.170">
    <property type="match status" value="1"/>
</dbReference>
<reference evidence="4 5" key="1">
    <citation type="submission" date="2022-05" db="EMBL/GenBank/DDBJ databases">
        <title>Microbulbifer sp. nov., isolated from sponge.</title>
        <authorList>
            <person name="Gao L."/>
        </authorList>
    </citation>
    <scope>NUCLEOTIDE SEQUENCE [LARGE SCALE GENOMIC DNA]</scope>
    <source>
        <strain evidence="4 5">MI-G</strain>
    </source>
</reference>
<keyword evidence="3" id="KW-0812">Transmembrane</keyword>
<evidence type="ECO:0000256" key="1">
    <source>
        <dbReference type="ARBA" id="ARBA00004196"/>
    </source>
</evidence>
<evidence type="ECO:0000256" key="3">
    <source>
        <dbReference type="SAM" id="Phobius"/>
    </source>
</evidence>
<sequence>MDIKLTSPKKKTFQKKYLLYVIALMGMLYAVRYLWLFSQTGLSIDKNELVFGEVKRGDFSISVRGTGILVPENIQWLSASVEAEIKKRYVKPGDSVKKGDLLVELSNQQLSQQLEEAEWQLEAEKANYMAEVVRLDTSILQQEAAVLDAELAYDQGRIEYKAFSDLIEQGIVPKLDYVRSEIAMNQAKRRWEFSVSRLEKIKDNVQAQKNANEARLKQFIKRFERIQQQVTDLKVVATIDSIVLDIPLEPGQRVRLGDNIAKLAEKDTLIAELQVPEIQVRDIEVGKPVIIDTRNSKVKGVVSRVEPTVNNGNVQVDVTFSEPLPSDARPDLSVDGEIFIAKIPDTLYVKRPLFSQSKSSTTLYKLTGDGQFAERIDVRLGLGSVNQIQIILGLEAGDKIVTSDPSRFDSYQKFRVR</sequence>
<evidence type="ECO:0000313" key="4">
    <source>
        <dbReference type="EMBL" id="WKD49194.1"/>
    </source>
</evidence>
<protein>
    <submittedName>
        <fullName evidence="4">HlyD family efflux transporter periplasmic adaptor subunit</fullName>
    </submittedName>
</protein>
<evidence type="ECO:0000313" key="5">
    <source>
        <dbReference type="Proteomes" id="UP001321520"/>
    </source>
</evidence>
<evidence type="ECO:0000256" key="2">
    <source>
        <dbReference type="ARBA" id="ARBA00023054"/>
    </source>
</evidence>
<dbReference type="Proteomes" id="UP001321520">
    <property type="component" value="Chromosome"/>
</dbReference>
<proteinExistence type="predicted"/>
<dbReference type="RefSeq" id="WP_301414984.1">
    <property type="nucleotide sequence ID" value="NZ_CP098023.1"/>
</dbReference>
<dbReference type="Gene3D" id="2.40.50.100">
    <property type="match status" value="1"/>
</dbReference>
<keyword evidence="5" id="KW-1185">Reference proteome</keyword>
<keyword evidence="2" id="KW-0175">Coiled coil</keyword>
<dbReference type="PANTHER" id="PTHR32347:SF23">
    <property type="entry name" value="BLL5650 PROTEIN"/>
    <property type="match status" value="1"/>
</dbReference>
<accession>A0ABY9E816</accession>
<name>A0ABY9E816_9GAMM</name>
<organism evidence="4 5">
    <name type="scientific">Microbulbifer spongiae</name>
    <dbReference type="NCBI Taxonomy" id="2944933"/>
    <lineage>
        <taxon>Bacteria</taxon>
        <taxon>Pseudomonadati</taxon>
        <taxon>Pseudomonadota</taxon>
        <taxon>Gammaproteobacteria</taxon>
        <taxon>Cellvibrionales</taxon>
        <taxon>Microbulbiferaceae</taxon>
        <taxon>Microbulbifer</taxon>
    </lineage>
</organism>
<dbReference type="Gene3D" id="2.40.420.20">
    <property type="match status" value="1"/>
</dbReference>
<dbReference type="PANTHER" id="PTHR32347">
    <property type="entry name" value="EFFLUX SYSTEM COMPONENT YKNX-RELATED"/>
    <property type="match status" value="1"/>
</dbReference>
<dbReference type="SUPFAM" id="SSF111369">
    <property type="entry name" value="HlyD-like secretion proteins"/>
    <property type="match status" value="1"/>
</dbReference>
<gene>
    <name evidence="4" type="ORF">M8T91_15020</name>
</gene>
<keyword evidence="3" id="KW-0472">Membrane</keyword>
<feature type="transmembrane region" description="Helical" evidence="3">
    <location>
        <begin position="17"/>
        <end position="37"/>
    </location>
</feature>
<dbReference type="EMBL" id="CP098023">
    <property type="protein sequence ID" value="WKD49194.1"/>
    <property type="molecule type" value="Genomic_DNA"/>
</dbReference>
<comment type="subcellular location">
    <subcellularLocation>
        <location evidence="1">Cell envelope</location>
    </subcellularLocation>
</comment>
<keyword evidence="3" id="KW-1133">Transmembrane helix</keyword>
<dbReference type="InterPro" id="IPR050465">
    <property type="entry name" value="UPF0194_transport"/>
</dbReference>